<dbReference type="KEGG" id="pfj:MYCFIDRAFT_127555"/>
<accession>N1Q9C7</accession>
<organism evidence="2 3">
    <name type="scientific">Pseudocercospora fijiensis (strain CIRAD86)</name>
    <name type="common">Black leaf streak disease fungus</name>
    <name type="synonym">Mycosphaerella fijiensis</name>
    <dbReference type="NCBI Taxonomy" id="383855"/>
    <lineage>
        <taxon>Eukaryota</taxon>
        <taxon>Fungi</taxon>
        <taxon>Dikarya</taxon>
        <taxon>Ascomycota</taxon>
        <taxon>Pezizomycotina</taxon>
        <taxon>Dothideomycetes</taxon>
        <taxon>Dothideomycetidae</taxon>
        <taxon>Mycosphaerellales</taxon>
        <taxon>Mycosphaerellaceae</taxon>
        <taxon>Pseudocercospora</taxon>
    </lineage>
</organism>
<dbReference type="InterPro" id="IPR053714">
    <property type="entry name" value="Iso_Racemase_Enz_sf"/>
</dbReference>
<dbReference type="PANTHER" id="PTHR28047">
    <property type="entry name" value="PROTEIN DCG1"/>
    <property type="match status" value="1"/>
</dbReference>
<reference evidence="2 3" key="1">
    <citation type="journal article" date="2012" name="PLoS Pathog.">
        <title>Diverse lifestyles and strategies of plant pathogenesis encoded in the genomes of eighteen Dothideomycetes fungi.</title>
        <authorList>
            <person name="Ohm R.A."/>
            <person name="Feau N."/>
            <person name="Henrissat B."/>
            <person name="Schoch C.L."/>
            <person name="Horwitz B.A."/>
            <person name="Barry K.W."/>
            <person name="Condon B.J."/>
            <person name="Copeland A.C."/>
            <person name="Dhillon B."/>
            <person name="Glaser F."/>
            <person name="Hesse C.N."/>
            <person name="Kosti I."/>
            <person name="LaButti K."/>
            <person name="Lindquist E.A."/>
            <person name="Lucas S."/>
            <person name="Salamov A.A."/>
            <person name="Bradshaw R.E."/>
            <person name="Ciuffetti L."/>
            <person name="Hamelin R.C."/>
            <person name="Kema G.H.J."/>
            <person name="Lawrence C."/>
            <person name="Scott J.A."/>
            <person name="Spatafora J.W."/>
            <person name="Turgeon B.G."/>
            <person name="de Wit P.J.G.M."/>
            <person name="Zhong S."/>
            <person name="Goodwin S.B."/>
            <person name="Grigoriev I.V."/>
        </authorList>
    </citation>
    <scope>NUCLEOTIDE SEQUENCE [LARGE SCALE GENOMIC DNA]</scope>
    <source>
        <strain evidence="2 3">CIRAD86</strain>
    </source>
</reference>
<dbReference type="Pfam" id="PF01177">
    <property type="entry name" value="Asp_Glu_race"/>
    <property type="match status" value="1"/>
</dbReference>
<dbReference type="GO" id="GO:0047661">
    <property type="term" value="F:amino-acid racemase activity"/>
    <property type="evidence" value="ECO:0007669"/>
    <property type="project" value="InterPro"/>
</dbReference>
<sequence>MGHYEKTVLVINPNTTETMTEVLRPLIDKLHYRNTTFEYFTAPTGVPSINNESDAQISAEACLPPLTTKLADYDAFLICCFSQHPLVPQLRTALLESGLPQKPITGIFESSIATVLQILNTYDAFGIVSTGSQWSEILDEAIQELLGTKTSERYIGTTTTGLNANELHTTPKEEVDGRMKAATKKLLEAGAKAICLGCSGMSGMDGTVREACVELLGEEQGKRIKIVDGVVSGAAFLESALRAGL</sequence>
<dbReference type="GeneID" id="19330648"/>
<evidence type="ECO:0008006" key="4">
    <source>
        <dbReference type="Google" id="ProtNLM"/>
    </source>
</evidence>
<evidence type="ECO:0000313" key="3">
    <source>
        <dbReference type="Proteomes" id="UP000016932"/>
    </source>
</evidence>
<dbReference type="InterPro" id="IPR052186">
    <property type="entry name" value="Hydantoin_racemase-like"/>
</dbReference>
<name>N1Q9C7_PSEFD</name>
<dbReference type="RefSeq" id="XP_007920908.1">
    <property type="nucleotide sequence ID" value="XM_007922717.1"/>
</dbReference>
<dbReference type="PANTHER" id="PTHR28047:SF5">
    <property type="entry name" value="PROTEIN DCG1"/>
    <property type="match status" value="1"/>
</dbReference>
<keyword evidence="3" id="KW-1185">Reference proteome</keyword>
<dbReference type="InterPro" id="IPR015942">
    <property type="entry name" value="Asp/Glu/hydantoin_racemase"/>
</dbReference>
<dbReference type="eggNOG" id="ENOG502RZ0H">
    <property type="taxonomic scope" value="Eukaryota"/>
</dbReference>
<evidence type="ECO:0000313" key="2">
    <source>
        <dbReference type="EMBL" id="EME87493.1"/>
    </source>
</evidence>
<dbReference type="Proteomes" id="UP000016932">
    <property type="component" value="Unassembled WGS sequence"/>
</dbReference>
<dbReference type="OrthoDB" id="412018at2759"/>
<dbReference type="HOGENOM" id="CLU_053002_1_1_1"/>
<dbReference type="EMBL" id="KB446555">
    <property type="protein sequence ID" value="EME87493.1"/>
    <property type="molecule type" value="Genomic_DNA"/>
</dbReference>
<dbReference type="VEuPathDB" id="FungiDB:MYCFIDRAFT_127555"/>
<evidence type="ECO:0000256" key="1">
    <source>
        <dbReference type="ARBA" id="ARBA00038414"/>
    </source>
</evidence>
<protein>
    <recommendedName>
        <fullName evidence="4">Asp/Glu/hydantoin racemase</fullName>
    </recommendedName>
</protein>
<gene>
    <name evidence="2" type="ORF">MYCFIDRAFT_127555</name>
</gene>
<comment type="similarity">
    <text evidence="1">Belongs to the HyuE racemase family.</text>
</comment>
<dbReference type="AlphaFoldDB" id="N1Q9C7"/>
<proteinExistence type="inferred from homology"/>
<dbReference type="Gene3D" id="3.40.50.12500">
    <property type="match status" value="1"/>
</dbReference>